<dbReference type="Proteomes" id="UP001054837">
    <property type="component" value="Unassembled WGS sequence"/>
</dbReference>
<reference evidence="1 2" key="1">
    <citation type="submission" date="2021-06" db="EMBL/GenBank/DDBJ databases">
        <title>Caerostris darwini draft genome.</title>
        <authorList>
            <person name="Kono N."/>
            <person name="Arakawa K."/>
        </authorList>
    </citation>
    <scope>NUCLEOTIDE SEQUENCE [LARGE SCALE GENOMIC DNA]</scope>
</reference>
<keyword evidence="2" id="KW-1185">Reference proteome</keyword>
<protein>
    <submittedName>
        <fullName evidence="1">Uncharacterized protein</fullName>
    </submittedName>
</protein>
<proteinExistence type="predicted"/>
<sequence length="111" mass="12330">MSIATSVQKITPPDKCTTSPNTARFCVNCKGDHAACWRGCPKVPKKNPYSKPINLDLQRLPKQKITLDEKVNDNPSQIPSVEPSFNNQKLIYANSTKKSINHPKMPPAITD</sequence>
<dbReference type="AlphaFoldDB" id="A0AAV4TMW4"/>
<evidence type="ECO:0000313" key="1">
    <source>
        <dbReference type="EMBL" id="GIY46781.1"/>
    </source>
</evidence>
<gene>
    <name evidence="1" type="ORF">CDAR_494251</name>
</gene>
<comment type="caution">
    <text evidence="1">The sequence shown here is derived from an EMBL/GenBank/DDBJ whole genome shotgun (WGS) entry which is preliminary data.</text>
</comment>
<accession>A0AAV4TMW4</accession>
<name>A0AAV4TMW4_9ARAC</name>
<evidence type="ECO:0000313" key="2">
    <source>
        <dbReference type="Proteomes" id="UP001054837"/>
    </source>
</evidence>
<organism evidence="1 2">
    <name type="scientific">Caerostris darwini</name>
    <dbReference type="NCBI Taxonomy" id="1538125"/>
    <lineage>
        <taxon>Eukaryota</taxon>
        <taxon>Metazoa</taxon>
        <taxon>Ecdysozoa</taxon>
        <taxon>Arthropoda</taxon>
        <taxon>Chelicerata</taxon>
        <taxon>Arachnida</taxon>
        <taxon>Araneae</taxon>
        <taxon>Araneomorphae</taxon>
        <taxon>Entelegynae</taxon>
        <taxon>Araneoidea</taxon>
        <taxon>Araneidae</taxon>
        <taxon>Caerostris</taxon>
    </lineage>
</organism>
<dbReference type="EMBL" id="BPLQ01009817">
    <property type="protein sequence ID" value="GIY46781.1"/>
    <property type="molecule type" value="Genomic_DNA"/>
</dbReference>